<dbReference type="PANTHER" id="PTHR10416">
    <property type="entry name" value="DNA POLYMERASE DELTA SUBUNIT 2"/>
    <property type="match status" value="1"/>
</dbReference>
<dbReference type="InterPro" id="IPR024826">
    <property type="entry name" value="DNA_pol_delta/II_ssu"/>
</dbReference>
<reference evidence="7 8" key="1">
    <citation type="journal article" date="2013" name="PLoS ONE">
        <title>Predicting the Proteins of Angomonas deanei, Strigomonas culicis and Their Respective Endosymbionts Reveals New Aspects of the Trypanosomatidae Family.</title>
        <authorList>
            <person name="Motta M.C."/>
            <person name="Martins A.C."/>
            <person name="de Souza S.S."/>
            <person name="Catta-Preta C.M."/>
            <person name="Silva R."/>
            <person name="Klein C.C."/>
            <person name="de Almeida L.G."/>
            <person name="de Lima Cunha O."/>
            <person name="Ciapina L.P."/>
            <person name="Brocchi M."/>
            <person name="Colabardini A.C."/>
            <person name="de Araujo Lima B."/>
            <person name="Machado C.R."/>
            <person name="de Almeida Soares C.M."/>
            <person name="Probst C.M."/>
            <person name="de Menezes C.B."/>
            <person name="Thompson C.E."/>
            <person name="Bartholomeu D.C."/>
            <person name="Gradia D.F."/>
            <person name="Pavoni D.P."/>
            <person name="Grisard E.C."/>
            <person name="Fantinatti-Garboggini F."/>
            <person name="Marchini F.K."/>
            <person name="Rodrigues-Luiz G.F."/>
            <person name="Wagner G."/>
            <person name="Goldman G.H."/>
            <person name="Fietto J.L."/>
            <person name="Elias M.C."/>
            <person name="Goldman M.H."/>
            <person name="Sagot M.F."/>
            <person name="Pereira M."/>
            <person name="Stoco P.H."/>
            <person name="de Mendonca-Neto R.P."/>
            <person name="Teixeira S.M."/>
            <person name="Maciel T.E."/>
            <person name="de Oliveira Mendes T.A."/>
            <person name="Urmenyi T.P."/>
            <person name="de Souza W."/>
            <person name="Schenkman S."/>
            <person name="de Vasconcelos A.T."/>
        </authorList>
    </citation>
    <scope>NUCLEOTIDE SEQUENCE [LARGE SCALE GENOMIC DNA]</scope>
</reference>
<dbReference type="EMBL" id="ATMH01006556">
    <property type="protein sequence ID" value="EPY25687.1"/>
    <property type="molecule type" value="Genomic_DNA"/>
</dbReference>
<dbReference type="InterPro" id="IPR007185">
    <property type="entry name" value="DNA_pol_a/d/e_bsu"/>
</dbReference>
<dbReference type="AlphaFoldDB" id="S9V7W9"/>
<comment type="similarity">
    <text evidence="1">Belongs to the DNA polymerase delta/II small subunit family.</text>
</comment>
<dbReference type="Gene3D" id="3.60.21.50">
    <property type="match status" value="1"/>
</dbReference>
<dbReference type="GO" id="GO:0043625">
    <property type="term" value="C:delta DNA polymerase complex"/>
    <property type="evidence" value="ECO:0007669"/>
    <property type="project" value="TreeGrafter"/>
</dbReference>
<keyword evidence="8" id="KW-1185">Reference proteome</keyword>
<keyword evidence="2" id="KW-0235">DNA replication</keyword>
<dbReference type="InterPro" id="IPR040663">
    <property type="entry name" value="DNA_pol_D_N"/>
</dbReference>
<dbReference type="GO" id="GO:0003677">
    <property type="term" value="F:DNA binding"/>
    <property type="evidence" value="ECO:0007669"/>
    <property type="project" value="InterPro"/>
</dbReference>
<evidence type="ECO:0000256" key="3">
    <source>
        <dbReference type="SAM" id="MobiDB-lite"/>
    </source>
</evidence>
<dbReference type="EMBL" id="ATMH01000158">
    <property type="protein sequence ID" value="EPY37139.1"/>
    <property type="molecule type" value="Genomic_DNA"/>
</dbReference>
<dbReference type="PANTHER" id="PTHR10416:SF0">
    <property type="entry name" value="DNA POLYMERASE DELTA SUBUNIT 2"/>
    <property type="match status" value="1"/>
</dbReference>
<evidence type="ECO:0000313" key="7">
    <source>
        <dbReference type="EMBL" id="EPY37139.1"/>
    </source>
</evidence>
<dbReference type="Pfam" id="PF18018">
    <property type="entry name" value="DNA_pol_D_N"/>
    <property type="match status" value="1"/>
</dbReference>
<gene>
    <name evidence="7" type="ORF">STCU_00158</name>
    <name evidence="6" type="ORF">STCU_06556</name>
</gene>
<evidence type="ECO:0000259" key="4">
    <source>
        <dbReference type="Pfam" id="PF04042"/>
    </source>
</evidence>
<dbReference type="OrthoDB" id="3763at2759"/>
<dbReference type="Proteomes" id="UP000015354">
    <property type="component" value="Unassembled WGS sequence"/>
</dbReference>
<feature type="domain" description="DNA polymerase delta subunit OB-fold" evidence="5">
    <location>
        <begin position="29"/>
        <end position="195"/>
    </location>
</feature>
<evidence type="ECO:0000256" key="1">
    <source>
        <dbReference type="ARBA" id="ARBA00006035"/>
    </source>
</evidence>
<accession>S9V7W9</accession>
<protein>
    <submittedName>
        <fullName evidence="7">DNA polymerase delta subunit 2</fullName>
    </submittedName>
</protein>
<organism evidence="7 8">
    <name type="scientific">Strigomonas culicis</name>
    <dbReference type="NCBI Taxonomy" id="28005"/>
    <lineage>
        <taxon>Eukaryota</taxon>
        <taxon>Discoba</taxon>
        <taxon>Euglenozoa</taxon>
        <taxon>Kinetoplastea</taxon>
        <taxon>Metakinetoplastina</taxon>
        <taxon>Trypanosomatida</taxon>
        <taxon>Trypanosomatidae</taxon>
        <taxon>Strigomonadinae</taxon>
        <taxon>Strigomonas</taxon>
    </lineage>
</organism>
<reference evidence="7" key="2">
    <citation type="submission" date="2013-03" db="EMBL/GenBank/DDBJ databases">
        <authorList>
            <person name="Motta M.C.M."/>
            <person name="Martins A.C.A."/>
            <person name="Preta C.M.C.C."/>
            <person name="Silva R."/>
            <person name="de Souza S.S."/>
            <person name="Klein C.C."/>
            <person name="de Almeida L.G.P."/>
            <person name="Cunha O.L."/>
            <person name="Colabardini A.C."/>
            <person name="Lima B.A."/>
            <person name="Machado C.R."/>
            <person name="Soares C.M.A."/>
            <person name="de Menezes C.B.A."/>
            <person name="Bartolomeu D.C."/>
            <person name="Grisard E.C."/>
            <person name="Fantinatti-Garboggini F."/>
            <person name="Rodrigues-Luiz G.F."/>
            <person name="Wagner G."/>
            <person name="Goldman G.H."/>
            <person name="Fietto J.L.R."/>
            <person name="Ciapina L.P."/>
            <person name="Brocchi M."/>
            <person name="Elias M.C."/>
            <person name="Goldman M.H.S."/>
            <person name="Sagot M.-F."/>
            <person name="Pereira M."/>
            <person name="Stoco P.H."/>
            <person name="Teixeira S.M.R."/>
            <person name="de Mendonca-Neto R.P."/>
            <person name="Maciel T.E.F."/>
            <person name="Mendes T.A.O."/>
            <person name="Urmenyi T.P."/>
            <person name="Teixeira M.M.G."/>
            <person name="de Camargo E.F.P."/>
            <person name="de Sousa W."/>
            <person name="Schenkman S."/>
            <person name="de Vasconcelos A.T.R."/>
        </authorList>
    </citation>
    <scope>NUCLEOTIDE SEQUENCE</scope>
</reference>
<feature type="region of interest" description="Disordered" evidence="3">
    <location>
        <begin position="104"/>
        <end position="128"/>
    </location>
</feature>
<dbReference type="Pfam" id="PF04042">
    <property type="entry name" value="DNA_pol_E_B"/>
    <property type="match status" value="1"/>
</dbReference>
<dbReference type="GO" id="GO:0006271">
    <property type="term" value="P:DNA strand elongation involved in DNA replication"/>
    <property type="evidence" value="ECO:0007669"/>
    <property type="project" value="TreeGrafter"/>
</dbReference>
<evidence type="ECO:0000313" key="8">
    <source>
        <dbReference type="Proteomes" id="UP000015354"/>
    </source>
</evidence>
<proteinExistence type="inferred from homology"/>
<feature type="domain" description="DNA polymerase alpha/delta/epsilon subunit B" evidence="4">
    <location>
        <begin position="223"/>
        <end position="461"/>
    </location>
</feature>
<evidence type="ECO:0000259" key="5">
    <source>
        <dbReference type="Pfam" id="PF18018"/>
    </source>
</evidence>
<sequence length="542" mass="58878">MSDPQTRSTCAITREHQRFLLRSLQFTQQYASMYRQRMEVQYRSVLASLQHACRGEPGAAAPRRVLELEPGVASLAVGVLYKQMRLLPRFLDEYQKELVRIDAGDEENDDDGGGGGAETLPADEVATERADGGTSLELAASNEHYSVCHPADELLLEDSSGRVVLDGLEVNYFCTGVVLGVCGTLLPNGHLQVRRYAFCGLQELYVPRGLPAAGATGRAPCYIAFVCGLNVGLGDDPRHRLALELLVSFMSGQMGEDATLFTRARHIARLVIGGNSIAMTEEQKLKLKVKLDPSDHVRLNDDKTQAGTVTSAKLMREFDKLLARLTATVEVELMPGDHDMSDAFQPQQPLHPVLLPTAARLSSLRLVTNPFQFVAGDDGAEERASDGRARFFVTSGQNMNDVARETRYTDRLAAMEMVVRSGCACPTAPNTLFSYPFRDEDPFLFGALPHAFVVCDQPRFETRYAPLAALEADSCRHVTAAAAGAGGREREAAAKRSKLEEGAAPPGVRLVCVPSFQATGSVVLVDVHSPTLETSVVKLVGV</sequence>
<dbReference type="Gene3D" id="2.40.50.430">
    <property type="match status" value="1"/>
</dbReference>
<evidence type="ECO:0000313" key="6">
    <source>
        <dbReference type="EMBL" id="EPY25687.1"/>
    </source>
</evidence>
<name>S9V7W9_9TRYP</name>
<comment type="caution">
    <text evidence="7">The sequence shown here is derived from an EMBL/GenBank/DDBJ whole genome shotgun (WGS) entry which is preliminary data.</text>
</comment>
<evidence type="ECO:0000256" key="2">
    <source>
        <dbReference type="ARBA" id="ARBA00022705"/>
    </source>
</evidence>